<accession>A0A7J8Z788</accession>
<keyword evidence="2" id="KW-1185">Reference proteome</keyword>
<proteinExistence type="predicted"/>
<evidence type="ECO:0000313" key="2">
    <source>
        <dbReference type="Proteomes" id="UP000593574"/>
    </source>
</evidence>
<dbReference type="AlphaFoldDB" id="A0A7J8Z788"/>
<reference evidence="1 2" key="1">
    <citation type="journal article" date="2019" name="Genome Biol. Evol.">
        <title>Insights into the evolution of the New World diploid cottons (Gossypium, subgenus Houzingenia) based on genome sequencing.</title>
        <authorList>
            <person name="Grover C.E."/>
            <person name="Arick M.A. 2nd"/>
            <person name="Thrash A."/>
            <person name="Conover J.L."/>
            <person name="Sanders W.S."/>
            <person name="Peterson D.G."/>
            <person name="Frelichowski J.E."/>
            <person name="Scheffler J.A."/>
            <person name="Scheffler B.E."/>
            <person name="Wendel J.F."/>
        </authorList>
    </citation>
    <scope>NUCLEOTIDE SEQUENCE [LARGE SCALE GENOMIC DNA]</scope>
    <source>
        <strain evidence="1">4</strain>
        <tissue evidence="1">Leaf</tissue>
    </source>
</reference>
<feature type="non-terminal residue" evidence="1">
    <location>
        <position position="52"/>
    </location>
</feature>
<evidence type="ECO:0000313" key="1">
    <source>
        <dbReference type="EMBL" id="MBA0707673.1"/>
    </source>
</evidence>
<gene>
    <name evidence="1" type="ORF">Golax_019702</name>
</gene>
<sequence>MRFETTRTYATLLSCPPLSPTVKLSWKLPKDNLSSIPSILLRSKASWIFKPS</sequence>
<name>A0A7J8Z788_9ROSI</name>
<dbReference type="Proteomes" id="UP000593574">
    <property type="component" value="Unassembled WGS sequence"/>
</dbReference>
<dbReference type="EMBL" id="JABEZV010000003">
    <property type="protein sequence ID" value="MBA0707673.1"/>
    <property type="molecule type" value="Genomic_DNA"/>
</dbReference>
<organism evidence="1 2">
    <name type="scientific">Gossypium laxum</name>
    <dbReference type="NCBI Taxonomy" id="34288"/>
    <lineage>
        <taxon>Eukaryota</taxon>
        <taxon>Viridiplantae</taxon>
        <taxon>Streptophyta</taxon>
        <taxon>Embryophyta</taxon>
        <taxon>Tracheophyta</taxon>
        <taxon>Spermatophyta</taxon>
        <taxon>Magnoliopsida</taxon>
        <taxon>eudicotyledons</taxon>
        <taxon>Gunneridae</taxon>
        <taxon>Pentapetalae</taxon>
        <taxon>rosids</taxon>
        <taxon>malvids</taxon>
        <taxon>Malvales</taxon>
        <taxon>Malvaceae</taxon>
        <taxon>Malvoideae</taxon>
        <taxon>Gossypium</taxon>
    </lineage>
</organism>
<protein>
    <submittedName>
        <fullName evidence="1">Uncharacterized protein</fullName>
    </submittedName>
</protein>
<comment type="caution">
    <text evidence="1">The sequence shown here is derived from an EMBL/GenBank/DDBJ whole genome shotgun (WGS) entry which is preliminary data.</text>
</comment>